<accession>A0AAD5YKJ2</accession>
<organism evidence="1 2">
    <name type="scientific">Meripilus lineatus</name>
    <dbReference type="NCBI Taxonomy" id="2056292"/>
    <lineage>
        <taxon>Eukaryota</taxon>
        <taxon>Fungi</taxon>
        <taxon>Dikarya</taxon>
        <taxon>Basidiomycota</taxon>
        <taxon>Agaricomycotina</taxon>
        <taxon>Agaricomycetes</taxon>
        <taxon>Polyporales</taxon>
        <taxon>Meripilaceae</taxon>
        <taxon>Meripilus</taxon>
    </lineage>
</organism>
<reference evidence="1" key="1">
    <citation type="submission" date="2022-07" db="EMBL/GenBank/DDBJ databases">
        <title>Genome Sequence of Physisporinus lineatus.</title>
        <authorList>
            <person name="Buettner E."/>
        </authorList>
    </citation>
    <scope>NUCLEOTIDE SEQUENCE</scope>
    <source>
        <strain evidence="1">VT162</strain>
    </source>
</reference>
<sequence>MSSPILFPELLEMVLDELARAKTTLSSCSICIPYKDRENGEHDLATFPGFLDDSPHFCNFVRTLLILDIGDENGEDPALAGLDQLVAVLDRLERLHTLEFRGLDFDTVLSRSFIGQFALEKLTIDALDNEFGIEVLNLLCLFSSVRTLEITEVRYGPFLHSYGNGYDIEYDLSEFNLPMDLAIQNLKMEGGSDGASQVFFFETFHRTASIQTLTSIVVDCEESEEIYSLLRLIKAAAPTLKAISMDVIRDIHSEETELWKKHIAALDDCVSLESLSLGVYNNPHSSFGNGVWYRFLHTLRHVSRGIRHITVNLMGTIEGFHSQAAETDWQQLDARLAMFSRLESLTVDLGFFDERLGFGSPPSDSDLTDIGQIFKSNLPRSRRILTILPHIPWPRQNVTQGE</sequence>
<dbReference type="EMBL" id="JANAWD010000038">
    <property type="protein sequence ID" value="KAJ3489829.1"/>
    <property type="molecule type" value="Genomic_DNA"/>
</dbReference>
<gene>
    <name evidence="1" type="ORF">NLI96_g1847</name>
</gene>
<keyword evidence="2" id="KW-1185">Reference proteome</keyword>
<name>A0AAD5YKJ2_9APHY</name>
<comment type="caution">
    <text evidence="1">The sequence shown here is derived from an EMBL/GenBank/DDBJ whole genome shotgun (WGS) entry which is preliminary data.</text>
</comment>
<protein>
    <submittedName>
        <fullName evidence="1">Uncharacterized protein</fullName>
    </submittedName>
</protein>
<evidence type="ECO:0000313" key="2">
    <source>
        <dbReference type="Proteomes" id="UP001212997"/>
    </source>
</evidence>
<proteinExistence type="predicted"/>
<dbReference type="Proteomes" id="UP001212997">
    <property type="component" value="Unassembled WGS sequence"/>
</dbReference>
<dbReference type="AlphaFoldDB" id="A0AAD5YKJ2"/>
<evidence type="ECO:0000313" key="1">
    <source>
        <dbReference type="EMBL" id="KAJ3489829.1"/>
    </source>
</evidence>